<evidence type="ECO:0000313" key="11">
    <source>
        <dbReference type="EMBL" id="KAK4541030.1"/>
    </source>
</evidence>
<dbReference type="InterPro" id="IPR036291">
    <property type="entry name" value="NAD(P)-bd_dom_sf"/>
</dbReference>
<dbReference type="GO" id="GO:0044550">
    <property type="term" value="P:secondary metabolite biosynthetic process"/>
    <property type="evidence" value="ECO:0007669"/>
    <property type="project" value="TreeGrafter"/>
</dbReference>
<dbReference type="CDD" id="cd02440">
    <property type="entry name" value="AdoMet_MTases"/>
    <property type="match status" value="1"/>
</dbReference>
<dbReference type="SUPFAM" id="SSF51735">
    <property type="entry name" value="NAD(P)-binding Rossmann-fold domains"/>
    <property type="match status" value="1"/>
</dbReference>
<dbReference type="InterPro" id="IPR036736">
    <property type="entry name" value="ACP-like_sf"/>
</dbReference>
<protein>
    <recommendedName>
        <fullName evidence="13">Polyketide synthase</fullName>
    </recommendedName>
</protein>
<name>A0AAV9J7X4_9PEZI</name>
<evidence type="ECO:0000256" key="3">
    <source>
        <dbReference type="ARBA" id="ARBA00022679"/>
    </source>
</evidence>
<proteinExistence type="predicted"/>
<dbReference type="Pfam" id="PF00698">
    <property type="entry name" value="Acyl_transf_1"/>
    <property type="match status" value="1"/>
</dbReference>
<dbReference type="InterPro" id="IPR016039">
    <property type="entry name" value="Thiolase-like"/>
</dbReference>
<dbReference type="GO" id="GO:0004315">
    <property type="term" value="F:3-oxoacyl-[acyl-carrier-protein] synthase activity"/>
    <property type="evidence" value="ECO:0007669"/>
    <property type="project" value="InterPro"/>
</dbReference>
<dbReference type="Gene3D" id="3.10.129.110">
    <property type="entry name" value="Polyketide synthase dehydratase"/>
    <property type="match status" value="1"/>
</dbReference>
<keyword evidence="2" id="KW-0597">Phosphoprotein</keyword>
<feature type="region of interest" description="C-terminal hotdog fold" evidence="6">
    <location>
        <begin position="1071"/>
        <end position="1219"/>
    </location>
</feature>
<dbReference type="Gene3D" id="3.40.50.720">
    <property type="entry name" value="NAD(P)-binding Rossmann-like Domain"/>
    <property type="match status" value="1"/>
</dbReference>
<dbReference type="Proteomes" id="UP001324427">
    <property type="component" value="Unassembled WGS sequence"/>
</dbReference>
<dbReference type="SMART" id="SM00825">
    <property type="entry name" value="PKS_KS"/>
    <property type="match status" value="1"/>
</dbReference>
<keyword evidence="4" id="KW-0511">Multifunctional enzyme</keyword>
<keyword evidence="12" id="KW-1185">Reference proteome</keyword>
<feature type="active site" description="Proton donor; for dehydratase activity" evidence="6">
    <location>
        <position position="1127"/>
    </location>
</feature>
<keyword evidence="5" id="KW-0012">Acyltransferase</keyword>
<feature type="active site" description="Proton acceptor; for dehydratase activity" evidence="6">
    <location>
        <position position="945"/>
    </location>
</feature>
<dbReference type="InterPro" id="IPR014043">
    <property type="entry name" value="Acyl_transferase_dom"/>
</dbReference>
<evidence type="ECO:0000259" key="10">
    <source>
        <dbReference type="PROSITE" id="PS52019"/>
    </source>
</evidence>
<feature type="region of interest" description="Disordered" evidence="7">
    <location>
        <begin position="1273"/>
        <end position="1303"/>
    </location>
</feature>
<dbReference type="GO" id="GO:0004312">
    <property type="term" value="F:fatty acid synthase activity"/>
    <property type="evidence" value="ECO:0007669"/>
    <property type="project" value="TreeGrafter"/>
</dbReference>
<reference evidence="11 12" key="1">
    <citation type="submission" date="2021-11" db="EMBL/GenBank/DDBJ databases">
        <title>Black yeast isolated from Biological Soil Crust.</title>
        <authorList>
            <person name="Kurbessoian T."/>
        </authorList>
    </citation>
    <scope>NUCLEOTIDE SEQUENCE [LARGE SCALE GENOMIC DNA]</scope>
    <source>
        <strain evidence="11 12">CCFEE 5522</strain>
    </source>
</reference>
<evidence type="ECO:0000259" key="8">
    <source>
        <dbReference type="PROSITE" id="PS50075"/>
    </source>
</evidence>
<dbReference type="SUPFAM" id="SSF55048">
    <property type="entry name" value="Probable ACP-binding domain of malonyl-CoA ACP transacylase"/>
    <property type="match status" value="1"/>
</dbReference>
<evidence type="ECO:0000256" key="5">
    <source>
        <dbReference type="ARBA" id="ARBA00023315"/>
    </source>
</evidence>
<dbReference type="SUPFAM" id="SSF53901">
    <property type="entry name" value="Thiolase-like"/>
    <property type="match status" value="1"/>
</dbReference>
<dbReference type="InterPro" id="IPR006162">
    <property type="entry name" value="Ppantetheine_attach_site"/>
</dbReference>
<dbReference type="Gene3D" id="3.40.47.10">
    <property type="match status" value="1"/>
</dbReference>
<dbReference type="Pfam" id="PF07993">
    <property type="entry name" value="NAD_binding_4"/>
    <property type="match status" value="1"/>
</dbReference>
<dbReference type="InterPro" id="IPR014031">
    <property type="entry name" value="Ketoacyl_synth_C"/>
</dbReference>
<feature type="compositionally biased region" description="Polar residues" evidence="7">
    <location>
        <begin position="1394"/>
        <end position="1409"/>
    </location>
</feature>
<dbReference type="Pfam" id="PF02801">
    <property type="entry name" value="Ketoacyl-synt_C"/>
    <property type="match status" value="1"/>
</dbReference>
<dbReference type="InterPro" id="IPR049900">
    <property type="entry name" value="PKS_mFAS_DH"/>
</dbReference>
<dbReference type="InterPro" id="IPR016035">
    <property type="entry name" value="Acyl_Trfase/lysoPLipase"/>
</dbReference>
<dbReference type="Pfam" id="PF00550">
    <property type="entry name" value="PP-binding"/>
    <property type="match status" value="1"/>
</dbReference>
<dbReference type="PANTHER" id="PTHR43775:SF14">
    <property type="entry name" value="ITERATIVE POLYKETIDE SYNTHASE AFOE-RELATED"/>
    <property type="match status" value="1"/>
</dbReference>
<dbReference type="InterPro" id="IPR050091">
    <property type="entry name" value="PKS_NRPS_Biosynth_Enz"/>
</dbReference>
<evidence type="ECO:0008006" key="13">
    <source>
        <dbReference type="Google" id="ProtNLM"/>
    </source>
</evidence>
<comment type="caution">
    <text evidence="11">The sequence shown here is derived from an EMBL/GenBank/DDBJ whole genome shotgun (WGS) entry which is preliminary data.</text>
</comment>
<dbReference type="PROSITE" id="PS52019">
    <property type="entry name" value="PKS_MFAS_DH"/>
    <property type="match status" value="1"/>
</dbReference>
<dbReference type="EMBL" id="JAVFHQ010000058">
    <property type="protein sequence ID" value="KAK4541030.1"/>
    <property type="molecule type" value="Genomic_DNA"/>
</dbReference>
<sequence length="2240" mass="245757">MAPPSSPDHDAVAVVGMACCLPGAEDIHDFWELLCSGVSQHTEVPPARFAMKTPWRELDPTVKWYGNFIRDHDAFDHKFFRKSGREMASTDPQHRLMLQVAYQAVEQAGYFGRSIPDKHIACFIGAGQVDYEHNIACAPATAYTATGTLRSFVAGKISHYFGWTGPSLTVDTACSTSAVALHLACRALLNDECDAALTGGVNIMTSPEWFQNLAGASFLSPTGQCKPFDARADGYCRGEAVGAVFLKKLSRAVEDGDQVLGVIRGTAVWQNENSTAITVPNVSSLSSLFNHVVGRAGLQPQDISVAECHGTGTPVGDPIEYDAIRRTLGGSNRTDKLVVGSVKGLLGHTESASGITSLLKILVMIQEAAIPPQASYETANPALRGSASDNMEVARSSRPWDVEFRAALINNYGASGSNASFIVTQAPETVPRDRSNAPISSIPAVTYPFWLCGHDERSLRAYSVRLRKFIQARRNSPNALTIPDLAFQAAQQSNRSLGHMLAFGCSSIEELDAKLSAFDRGDMKARPRPPTRPVILTFGGQTSNVVGLDRELYDHATVLRRHLDICDAECRALGQESIFPDIFHHSPISNITKLQTMLFALQYSCAMSWIECGVEVQAVIGLSFGELTALCVSGVLTLQDALAMVIGRAHLIQEQWGTDSGAMMAVDANLMDVEMLLTKVSETYPDNPVSIACYNGPTSFTLAGSTAAIDAVGVVAAKLPAFTARKMEKLKVTNAFHSSLVDPLVPGLQNLGQNLTFREPRIPIELATEKATTTQFTAAYVADHMRNPVYFGRAAQRLSQRHGDCIWLEAGSSSTITSIAARTLGLPKGSHFQPINLTSHGALHSLAETTLALWRQGVDTSFWPHHRCQRSDYNLMLLPPYQFEKSRHWIDLKDPPVAASPVQLLSPEPPKTLWTFIGYRESDPRKPRFQVNTASQAFQDYVSGHVVALEAPLCPSTVQAKIVLDSLMSLPPASEHRDLQPQLHAMVSHAPLSIDPSRTVWLDAELSGGQALVWDWNMTSISIQGKTDTLHVSGKVSLYHSDDAQVRGDFARYERLVNRQRCLDLLGDQDPEEVITGPKIYKRFSEIVDYSPYYQHVRKIVSKGGESAGRVVGPNGSESWLDVSIFDSFCQIAGIYVNIMSDRAAEDIYISNKIDQRILSPSWRPDSSRPEAYEVFAMHHRPSDRDCVSDIFVFDPRDGKLIEIILGLQFQRVPKKALIKNIARFAPNASAESSAPIHKGMPKALPAGPPNEALRGVLNRSLGGLQVELLSQKPATPTRTASAGATRTGSGHTVAPTKQAVASRTADKTRELLANLSGVDIDQIEDGIDLADLGIDSLMSMELAREIKATFNITVAREELFNVTDVRALVALIEKVLGPQQGGETSEDSDLDTNNDSGYHSPQAQSQLTDTEEHLRCANGASVAEDRGWPAATVLDMFGQSKQAADRFLVEARLGGYCNTVVPRSNEHCAALIVDAFEDLECSLRSAKPGEVLNRVNYAPKHKQFVDWIYHFLEHDVRLIDVDGWKTTRTAIPVPKKSAKALLDDFIANYPDHAYDQRLTQLMGTKLADCLSGREEGVQVMFGDTVSRQLVANSYGVSPYNIAYIRQIEDYFKRLLPQLPVKNGATINILEIGSGTGGTSAIILPMLASLGLAVRYTITDVSPSLVAASRKRFAQYRFVNAAVFNIESAPATELLGQHIILGTNCVHATRSLERSLANIRQALRPDGFLMMLETTQPLPWLDLSYGLIEGWWLFEDGRTRAQAPIETWEKALHGAGYGGVDWTDGSLPESSLQRVILALASGERYERSKAQIAVKSGSTDLAARQAVVDAYVREHTHDFSAPTSSTTDHLFDSDAVVDAVLVTGATGSLGAHLVAHLASLPSVKVVVCLNRRSSTEAYSRQMQSFKTRGIALDGNARSKLRVLESDTSRPMLGLSQDDYHNLAGSVHHIVHNAWPMSLTRKVKDFSSQFKAMRNLIDFARKISCLRPSGFHIRFQFISSIATVGTHPLWTGSSRVPEERMSIDSVLPSGYGDAKLICERMLDQTLHQYPHHFSPMVVRIGQISGSTTSGYWNPVEHLPFVIKSSQTLRALPDLDRDLSWAPVDKVAEVLTDLLLAANTPYPVYHIENPVRQSWRQMIITLSRLLDIPHGRAIPFQDWVKRVRSFPGSAESDNPAAMLIDFLEEHFVRMDCGGLILDTTKCSEHSKTLRKLGFVDDELVGRYIRYWQASGILPPQTRADGN</sequence>
<dbReference type="GO" id="GO:0031177">
    <property type="term" value="F:phosphopantetheine binding"/>
    <property type="evidence" value="ECO:0007669"/>
    <property type="project" value="InterPro"/>
</dbReference>
<dbReference type="InterPro" id="IPR013217">
    <property type="entry name" value="Methyltransf_12"/>
</dbReference>
<feature type="domain" description="PKS/mFAS DH" evidence="10">
    <location>
        <begin position="910"/>
        <end position="1219"/>
    </location>
</feature>
<evidence type="ECO:0000313" key="12">
    <source>
        <dbReference type="Proteomes" id="UP001324427"/>
    </source>
</evidence>
<dbReference type="InterPro" id="IPR013120">
    <property type="entry name" value="FAR_NAD-bd"/>
</dbReference>
<dbReference type="InterPro" id="IPR020841">
    <property type="entry name" value="PKS_Beta-ketoAc_synthase_dom"/>
</dbReference>
<feature type="domain" description="Carrier" evidence="8">
    <location>
        <begin position="1303"/>
        <end position="1377"/>
    </location>
</feature>
<evidence type="ECO:0000256" key="2">
    <source>
        <dbReference type="ARBA" id="ARBA00022553"/>
    </source>
</evidence>
<dbReference type="PROSITE" id="PS00606">
    <property type="entry name" value="KS3_1"/>
    <property type="match status" value="1"/>
</dbReference>
<dbReference type="InterPro" id="IPR018201">
    <property type="entry name" value="Ketoacyl_synth_AS"/>
</dbReference>
<feature type="compositionally biased region" description="Low complexity" evidence="7">
    <location>
        <begin position="1274"/>
        <end position="1290"/>
    </location>
</feature>
<keyword evidence="3" id="KW-0808">Transferase</keyword>
<feature type="domain" description="Ketosynthase family 3 (KS3)" evidence="9">
    <location>
        <begin position="9"/>
        <end position="425"/>
    </location>
</feature>
<dbReference type="InterPro" id="IPR009081">
    <property type="entry name" value="PP-bd_ACP"/>
</dbReference>
<gene>
    <name evidence="11" type="ORF">LTR36_008399</name>
</gene>
<dbReference type="PROSITE" id="PS50075">
    <property type="entry name" value="CARRIER"/>
    <property type="match status" value="1"/>
</dbReference>
<feature type="region of interest" description="N-terminal hotdog fold" evidence="6">
    <location>
        <begin position="910"/>
        <end position="1043"/>
    </location>
</feature>
<dbReference type="SMART" id="SM00823">
    <property type="entry name" value="PKS_PP"/>
    <property type="match status" value="1"/>
</dbReference>
<dbReference type="InterPro" id="IPR042104">
    <property type="entry name" value="PKS_dehydratase_sf"/>
</dbReference>
<dbReference type="InterPro" id="IPR020806">
    <property type="entry name" value="PKS_PP-bd"/>
</dbReference>
<dbReference type="PROSITE" id="PS52004">
    <property type="entry name" value="KS3_2"/>
    <property type="match status" value="1"/>
</dbReference>
<dbReference type="InterPro" id="IPR001227">
    <property type="entry name" value="Ac_transferase_dom_sf"/>
</dbReference>
<dbReference type="CDD" id="cd00833">
    <property type="entry name" value="PKS"/>
    <property type="match status" value="1"/>
</dbReference>
<dbReference type="PANTHER" id="PTHR43775">
    <property type="entry name" value="FATTY ACID SYNTHASE"/>
    <property type="match status" value="1"/>
</dbReference>
<dbReference type="Gene3D" id="3.30.70.3290">
    <property type="match status" value="1"/>
</dbReference>
<dbReference type="SUPFAM" id="SSF47336">
    <property type="entry name" value="ACP-like"/>
    <property type="match status" value="1"/>
</dbReference>
<dbReference type="SMART" id="SM00827">
    <property type="entry name" value="PKS_AT"/>
    <property type="match status" value="1"/>
</dbReference>
<evidence type="ECO:0000256" key="6">
    <source>
        <dbReference type="PROSITE-ProRule" id="PRU01363"/>
    </source>
</evidence>
<dbReference type="SUPFAM" id="SSF52151">
    <property type="entry name" value="FabD/lysophospholipase-like"/>
    <property type="match status" value="1"/>
</dbReference>
<dbReference type="Pfam" id="PF18558">
    <property type="entry name" value="HTH_51"/>
    <property type="match status" value="1"/>
</dbReference>
<evidence type="ECO:0000256" key="4">
    <source>
        <dbReference type="ARBA" id="ARBA00023268"/>
    </source>
</evidence>
<dbReference type="Pfam" id="PF00109">
    <property type="entry name" value="ketoacyl-synt"/>
    <property type="match status" value="1"/>
</dbReference>
<dbReference type="GO" id="GO:0006633">
    <property type="term" value="P:fatty acid biosynthetic process"/>
    <property type="evidence" value="ECO:0007669"/>
    <property type="project" value="InterPro"/>
</dbReference>
<dbReference type="Gene3D" id="3.40.366.10">
    <property type="entry name" value="Malonyl-Coenzyme A Acyl Carrier Protein, domain 2"/>
    <property type="match status" value="1"/>
</dbReference>
<dbReference type="InterPro" id="IPR014030">
    <property type="entry name" value="Ketoacyl_synth_N"/>
</dbReference>
<keyword evidence="1" id="KW-0596">Phosphopantetheine</keyword>
<dbReference type="PROSITE" id="PS00012">
    <property type="entry name" value="PHOSPHOPANTETHEINE"/>
    <property type="match status" value="1"/>
</dbReference>
<organism evidence="11 12">
    <name type="scientific">Oleoguttula mirabilis</name>
    <dbReference type="NCBI Taxonomy" id="1507867"/>
    <lineage>
        <taxon>Eukaryota</taxon>
        <taxon>Fungi</taxon>
        <taxon>Dikarya</taxon>
        <taxon>Ascomycota</taxon>
        <taxon>Pezizomycotina</taxon>
        <taxon>Dothideomycetes</taxon>
        <taxon>Dothideomycetidae</taxon>
        <taxon>Mycosphaerellales</taxon>
        <taxon>Teratosphaeriaceae</taxon>
        <taxon>Oleoguttula</taxon>
    </lineage>
</organism>
<feature type="region of interest" description="Disordered" evidence="7">
    <location>
        <begin position="1380"/>
        <end position="1412"/>
    </location>
</feature>
<dbReference type="InterPro" id="IPR029063">
    <property type="entry name" value="SAM-dependent_MTases_sf"/>
</dbReference>
<dbReference type="SUPFAM" id="SSF53335">
    <property type="entry name" value="S-adenosyl-L-methionine-dependent methyltransferases"/>
    <property type="match status" value="1"/>
</dbReference>
<dbReference type="Gene3D" id="1.10.1200.10">
    <property type="entry name" value="ACP-like"/>
    <property type="match status" value="1"/>
</dbReference>
<dbReference type="InterPro" id="IPR016036">
    <property type="entry name" value="Malonyl_transacylase_ACP-bd"/>
</dbReference>
<evidence type="ECO:0000256" key="7">
    <source>
        <dbReference type="SAM" id="MobiDB-lite"/>
    </source>
</evidence>
<accession>A0AAV9J7X4</accession>
<evidence type="ECO:0000259" key="9">
    <source>
        <dbReference type="PROSITE" id="PS52004"/>
    </source>
</evidence>
<evidence type="ECO:0000256" key="1">
    <source>
        <dbReference type="ARBA" id="ARBA00022450"/>
    </source>
</evidence>
<dbReference type="InterPro" id="IPR041068">
    <property type="entry name" value="HTH_51"/>
</dbReference>
<dbReference type="Pfam" id="PF08242">
    <property type="entry name" value="Methyltransf_12"/>
    <property type="match status" value="1"/>
</dbReference>
<dbReference type="Gene3D" id="3.40.50.150">
    <property type="entry name" value="Vaccinia Virus protein VP39"/>
    <property type="match status" value="1"/>
</dbReference>